<accession>A0A3D8J8Q2</accession>
<evidence type="ECO:0000256" key="6">
    <source>
        <dbReference type="ARBA" id="ARBA00022692"/>
    </source>
</evidence>
<name>A0A3D8J8Q2_9HELI</name>
<comment type="function">
    <text evidence="1 10">Controls the rotational direction of flagella during chemotaxis.</text>
</comment>
<dbReference type="GO" id="GO:0071973">
    <property type="term" value="P:bacterial-type flagellum-dependent cell motility"/>
    <property type="evidence" value="ECO:0007669"/>
    <property type="project" value="InterPro"/>
</dbReference>
<dbReference type="InterPro" id="IPR005503">
    <property type="entry name" value="FliL"/>
</dbReference>
<dbReference type="GO" id="GO:0009425">
    <property type="term" value="C:bacterial-type flagellum basal body"/>
    <property type="evidence" value="ECO:0007669"/>
    <property type="project" value="InterPro"/>
</dbReference>
<dbReference type="AlphaFoldDB" id="A0A3D8J8Q2"/>
<gene>
    <name evidence="11" type="ORF">CQA66_01085</name>
</gene>
<keyword evidence="12" id="KW-1185">Reference proteome</keyword>
<evidence type="ECO:0000256" key="10">
    <source>
        <dbReference type="RuleBase" id="RU364125"/>
    </source>
</evidence>
<evidence type="ECO:0000256" key="5">
    <source>
        <dbReference type="ARBA" id="ARBA00022500"/>
    </source>
</evidence>
<dbReference type="GO" id="GO:0005886">
    <property type="term" value="C:plasma membrane"/>
    <property type="evidence" value="ECO:0007669"/>
    <property type="project" value="UniProtKB-SubCell"/>
</dbReference>
<organism evidence="11 12">
    <name type="scientific">Helicobacter aurati</name>
    <dbReference type="NCBI Taxonomy" id="137778"/>
    <lineage>
        <taxon>Bacteria</taxon>
        <taxon>Pseudomonadati</taxon>
        <taxon>Campylobacterota</taxon>
        <taxon>Epsilonproteobacteria</taxon>
        <taxon>Campylobacterales</taxon>
        <taxon>Helicobacteraceae</taxon>
        <taxon>Helicobacter</taxon>
    </lineage>
</organism>
<evidence type="ECO:0000313" key="12">
    <source>
        <dbReference type="Proteomes" id="UP000256424"/>
    </source>
</evidence>
<keyword evidence="4 10" id="KW-1003">Cell membrane</keyword>
<evidence type="ECO:0000313" key="11">
    <source>
        <dbReference type="EMBL" id="RDU73808.1"/>
    </source>
</evidence>
<dbReference type="RefSeq" id="WP_104762641.1">
    <property type="nucleotide sequence ID" value="NZ_FZPM01000005.1"/>
</dbReference>
<reference evidence="11 12" key="1">
    <citation type="submission" date="2018-04" db="EMBL/GenBank/DDBJ databases">
        <title>Novel Campyloabacter and Helicobacter Species and Strains.</title>
        <authorList>
            <person name="Mannion A.J."/>
            <person name="Shen Z."/>
            <person name="Fox J.G."/>
        </authorList>
    </citation>
    <scope>NUCLEOTIDE SEQUENCE [LARGE SCALE GENOMIC DNA]</scope>
    <source>
        <strain evidence="11 12">MIT 97-5075</strain>
    </source>
</reference>
<dbReference type="Proteomes" id="UP000256424">
    <property type="component" value="Unassembled WGS sequence"/>
</dbReference>
<keyword evidence="6" id="KW-0812">Transmembrane</keyword>
<evidence type="ECO:0000256" key="2">
    <source>
        <dbReference type="ARBA" id="ARBA00004162"/>
    </source>
</evidence>
<comment type="caution">
    <text evidence="11">The sequence shown here is derived from an EMBL/GenBank/DDBJ whole genome shotgun (WGS) entry which is preliminary data.</text>
</comment>
<evidence type="ECO:0000256" key="9">
    <source>
        <dbReference type="ARBA" id="ARBA00023136"/>
    </source>
</evidence>
<dbReference type="GO" id="GO:0006935">
    <property type="term" value="P:chemotaxis"/>
    <property type="evidence" value="ECO:0007669"/>
    <property type="project" value="UniProtKB-KW"/>
</dbReference>
<keyword evidence="7 10" id="KW-0283">Flagellar rotation</keyword>
<evidence type="ECO:0000256" key="8">
    <source>
        <dbReference type="ARBA" id="ARBA00022989"/>
    </source>
</evidence>
<keyword evidence="5 10" id="KW-0145">Chemotaxis</keyword>
<comment type="subcellular location">
    <subcellularLocation>
        <location evidence="2">Cell membrane</location>
        <topology evidence="2">Single-pass membrane protein</topology>
    </subcellularLocation>
</comment>
<comment type="similarity">
    <text evidence="3 10">Belongs to the FliL family.</text>
</comment>
<evidence type="ECO:0000256" key="3">
    <source>
        <dbReference type="ARBA" id="ARBA00008281"/>
    </source>
</evidence>
<proteinExistence type="inferred from homology"/>
<keyword evidence="9 10" id="KW-0472">Membrane</keyword>
<sequence>MFLLRKVLIKTISFFIVLGLLSIASYANDMSSYYGVYKNAKQRYLIEKEFTTNLKLTTPDDIKSGGFTKFKVTLLFDEKNIEKEIEAKIDIIRSIIVATVNGFEATTMQSSSGRKEVIDAIVAGINAILTTGQIQGAAFGDLVVQF</sequence>
<evidence type="ECO:0000256" key="7">
    <source>
        <dbReference type="ARBA" id="ARBA00022779"/>
    </source>
</evidence>
<dbReference type="OrthoDB" id="5329525at2"/>
<dbReference type="EMBL" id="NXLW01000001">
    <property type="protein sequence ID" value="RDU73808.1"/>
    <property type="molecule type" value="Genomic_DNA"/>
</dbReference>
<dbReference type="Pfam" id="PF03748">
    <property type="entry name" value="FliL"/>
    <property type="match status" value="1"/>
</dbReference>
<evidence type="ECO:0000256" key="4">
    <source>
        <dbReference type="ARBA" id="ARBA00022475"/>
    </source>
</evidence>
<protein>
    <recommendedName>
        <fullName evidence="10">Flagellar protein FliL</fullName>
    </recommendedName>
</protein>
<keyword evidence="8" id="KW-1133">Transmembrane helix</keyword>
<evidence type="ECO:0000256" key="1">
    <source>
        <dbReference type="ARBA" id="ARBA00002254"/>
    </source>
</evidence>